<sequence>MNLIDNNVLFTQVLDRESVSINGGGLLEIVNVPNDVLNYFQNLLPQLENWILGYL</sequence>
<dbReference type="AlphaFoldDB" id="A0A838WN48"/>
<dbReference type="Proteomes" id="UP000538075">
    <property type="component" value="Unassembled WGS sequence"/>
</dbReference>
<organism evidence="1 2">
    <name type="scientific">Cylindrospermopsis raciborskii CS-506_A</name>
    <dbReference type="NCBI Taxonomy" id="2585140"/>
    <lineage>
        <taxon>Bacteria</taxon>
        <taxon>Bacillati</taxon>
        <taxon>Cyanobacteriota</taxon>
        <taxon>Cyanophyceae</taxon>
        <taxon>Nostocales</taxon>
        <taxon>Aphanizomenonaceae</taxon>
        <taxon>Cylindrospermopsis</taxon>
    </lineage>
</organism>
<gene>
    <name evidence="1" type="ORF">FHK98_10900</name>
</gene>
<dbReference type="EMBL" id="VDFG01000755">
    <property type="protein sequence ID" value="MBA4466057.1"/>
    <property type="molecule type" value="Genomic_DNA"/>
</dbReference>
<proteinExistence type="predicted"/>
<evidence type="ECO:0000313" key="1">
    <source>
        <dbReference type="EMBL" id="MBA4466057.1"/>
    </source>
</evidence>
<evidence type="ECO:0000313" key="2">
    <source>
        <dbReference type="Proteomes" id="UP000538075"/>
    </source>
</evidence>
<reference evidence="1 2" key="1">
    <citation type="journal article" date="2020" name="J. Appl. Phycol.">
        <title>Morphological changes and genome evolution in Raphidiopsis raciborskii CS-506 after 23 years in culture.</title>
        <authorList>
            <person name="Willis A."/>
            <person name="Bent S.J."/>
            <person name="Jameson I.D."/>
        </authorList>
    </citation>
    <scope>NUCLEOTIDE SEQUENCE [LARGE SCALE GENOMIC DNA]</scope>
    <source>
        <strain evidence="1 2">CS-506_A</strain>
    </source>
</reference>
<protein>
    <submittedName>
        <fullName evidence="1">Uncharacterized protein</fullName>
    </submittedName>
</protein>
<accession>A0A838WN48</accession>
<comment type="caution">
    <text evidence="1">The sequence shown here is derived from an EMBL/GenBank/DDBJ whole genome shotgun (WGS) entry which is preliminary data.</text>
</comment>
<name>A0A838WN48_9CYAN</name>